<comment type="caution">
    <text evidence="1">The sequence shown here is derived from an EMBL/GenBank/DDBJ whole genome shotgun (WGS) entry which is preliminary data.</text>
</comment>
<dbReference type="AlphaFoldDB" id="A0A9W6GQ67"/>
<accession>A0A9W6GQ67</accession>
<dbReference type="RefSeq" id="WP_281837858.1">
    <property type="nucleotide sequence ID" value="NZ_BSDY01000038.1"/>
</dbReference>
<evidence type="ECO:0000313" key="1">
    <source>
        <dbReference type="EMBL" id="GLI58181.1"/>
    </source>
</evidence>
<keyword evidence="2" id="KW-1185">Reference proteome</keyword>
<reference evidence="1" key="1">
    <citation type="submission" date="2022-12" db="EMBL/GenBank/DDBJ databases">
        <title>Reference genome sequencing for broad-spectrum identification of bacterial and archaeal isolates by mass spectrometry.</title>
        <authorList>
            <person name="Sekiguchi Y."/>
            <person name="Tourlousse D.M."/>
        </authorList>
    </citation>
    <scope>NUCLEOTIDE SEQUENCE</scope>
    <source>
        <strain evidence="1">10succ1</strain>
    </source>
</reference>
<evidence type="ECO:0000313" key="2">
    <source>
        <dbReference type="Proteomes" id="UP001144471"/>
    </source>
</evidence>
<proteinExistence type="predicted"/>
<gene>
    <name evidence="1" type="ORF">PM10SUCC1_36950</name>
</gene>
<dbReference type="Proteomes" id="UP001144471">
    <property type="component" value="Unassembled WGS sequence"/>
</dbReference>
<dbReference type="EMBL" id="BSDY01000038">
    <property type="protein sequence ID" value="GLI58181.1"/>
    <property type="molecule type" value="Genomic_DNA"/>
</dbReference>
<sequence>MLAEVFSNYQDAVSGLFIFLCTHNEEKGFTAPQVQFDEELLLNGVEFYTFVSQKLNLM</sequence>
<protein>
    <submittedName>
        <fullName evidence="1">Uncharacterized protein</fullName>
    </submittedName>
</protein>
<organism evidence="1 2">
    <name type="scientific">Propionigenium maris DSM 9537</name>
    <dbReference type="NCBI Taxonomy" id="1123000"/>
    <lineage>
        <taxon>Bacteria</taxon>
        <taxon>Fusobacteriati</taxon>
        <taxon>Fusobacteriota</taxon>
        <taxon>Fusobacteriia</taxon>
        <taxon>Fusobacteriales</taxon>
        <taxon>Fusobacteriaceae</taxon>
        <taxon>Propionigenium</taxon>
    </lineage>
</organism>
<name>A0A9W6GQ67_9FUSO</name>